<gene>
    <name evidence="11" type="primary">valS</name>
    <name evidence="15" type="ORF">DC28_14870</name>
</gene>
<evidence type="ECO:0000313" key="16">
    <source>
        <dbReference type="Proteomes" id="UP000029692"/>
    </source>
</evidence>
<keyword evidence="7 11" id="KW-0648">Protein biosynthesis</keyword>
<dbReference type="NCBIfam" id="TIGR00422">
    <property type="entry name" value="valS"/>
    <property type="match status" value="1"/>
</dbReference>
<keyword evidence="5 11" id="KW-0547">Nucleotide-binding</keyword>
<evidence type="ECO:0000256" key="6">
    <source>
        <dbReference type="ARBA" id="ARBA00022840"/>
    </source>
</evidence>
<evidence type="ECO:0000313" key="15">
    <source>
        <dbReference type="EMBL" id="KGE70775.1"/>
    </source>
</evidence>
<dbReference type="FunFam" id="1.10.730.10:FF:000014">
    <property type="entry name" value="Valine--tRNA ligase"/>
    <property type="match status" value="1"/>
</dbReference>
<dbReference type="STRING" id="1480694.DC28_14870"/>
<dbReference type="InterPro" id="IPR009008">
    <property type="entry name" value="Val/Leu/Ile-tRNA-synth_edit"/>
</dbReference>
<evidence type="ECO:0000259" key="13">
    <source>
        <dbReference type="Pfam" id="PF08264"/>
    </source>
</evidence>
<dbReference type="Gene3D" id="1.10.287.380">
    <property type="entry name" value="Valyl-tRNA synthetase, C-terminal domain"/>
    <property type="match status" value="1"/>
</dbReference>
<evidence type="ECO:0000256" key="7">
    <source>
        <dbReference type="ARBA" id="ARBA00022917"/>
    </source>
</evidence>
<dbReference type="InterPro" id="IPR002303">
    <property type="entry name" value="Valyl-tRNA_ligase"/>
</dbReference>
<evidence type="ECO:0000256" key="4">
    <source>
        <dbReference type="ARBA" id="ARBA00022598"/>
    </source>
</evidence>
<sequence length="902" mass="104088">MKAIELEKTYNPRDFENRIYHYWEQGGYFQPRTPKDGENPYVVVIPPPNVTGVLHLGHGLNNSLQDILVRYHRMKGDPTLWVPGTDHAGIATQNIVEKRLRKHGTSREELGRRAFLDETWKVKEEHHRIITDQLKKIGASCDWTRERFTLDQGLSDAVKEVFVSLYERGLIYKGTYLVNWSVGVQSALSDDEVEFKEVKGKLYHFRYPLEDGSGFVQIATTRPETMLGDTAIAVHPEDERYAGLVGTKVRLPLTDRLIPIIADGYVDREFGTGAVKITPAHDPNDYEIGKRHDLELINIMNPDGTLNASVPSEYRGLSMQEARKAVVRRMEEEGFFVDAEDHVHQVGHCYRTDTVIEPYLSEQWFVRMQPLAQKALRAWEDGKITFYPKKWENTYTHWMRNIRDWCISRQLWWGHRIPVWYDEDTGEMIVSRTDPTQDPGNAGRRLRQDEDVLDTWFSSWLWPFSVMGWPEDTEDMARFFPTTALVSGYDIIFFWIARMIMASLEFMGEVPFKDIYITGLVRDKKGRKMSKSLGNGIDPLEIVDEYGADALKFTLAFLAAQGQDILLDKQTFGLGSRFANKIWNASRYLLMNLEGRTLYRVQSIARGELGGLRDVDRWILHRLNRCAAQVRGAMDTYRFNDATSAAYEFFWNDFCDWYIEASKLGLGSGDEDEMNRTVSILMYVLEESLKLLHPFLPFLTEEIFQKLPQVADSDIAASLGLESGRALIAEGFPEAEDWRDFPGEALAFESLQDLIRKVRTLRSEFTVPPTRKIRFSLRFEEGFHHREFFESHDELIRLLTGTEVLEYCQDKPDTTGALAAPGVGFEAYVYIREYIDVEAAIARLRKSIEKESKTLSGIEKRLSNDAFLSNAKEEYIEQERQRREELSELIAKMEGYIEDLQA</sequence>
<evidence type="ECO:0000256" key="5">
    <source>
        <dbReference type="ARBA" id="ARBA00022741"/>
    </source>
</evidence>
<keyword evidence="3 11" id="KW-0963">Cytoplasm</keyword>
<dbReference type="PANTHER" id="PTHR11946:SF93">
    <property type="entry name" value="VALINE--TRNA LIGASE, CHLOROPLASTIC_MITOCHONDRIAL 2"/>
    <property type="match status" value="1"/>
</dbReference>
<dbReference type="Gene3D" id="3.40.50.620">
    <property type="entry name" value="HUPs"/>
    <property type="match status" value="2"/>
</dbReference>
<organism evidence="15 16">
    <name type="scientific">Spirochaeta lutea</name>
    <dbReference type="NCBI Taxonomy" id="1480694"/>
    <lineage>
        <taxon>Bacteria</taxon>
        <taxon>Pseudomonadati</taxon>
        <taxon>Spirochaetota</taxon>
        <taxon>Spirochaetia</taxon>
        <taxon>Spirochaetales</taxon>
        <taxon>Spirochaetaceae</taxon>
        <taxon>Spirochaeta</taxon>
    </lineage>
</organism>
<evidence type="ECO:0000259" key="14">
    <source>
        <dbReference type="Pfam" id="PF10458"/>
    </source>
</evidence>
<evidence type="ECO:0000256" key="1">
    <source>
        <dbReference type="ARBA" id="ARBA00004496"/>
    </source>
</evidence>
<dbReference type="GO" id="GO:0005524">
    <property type="term" value="F:ATP binding"/>
    <property type="evidence" value="ECO:0007669"/>
    <property type="project" value="UniProtKB-UniRule"/>
</dbReference>
<dbReference type="RefSeq" id="WP_037550238.1">
    <property type="nucleotide sequence ID" value="NZ_JNUP01000072.1"/>
</dbReference>
<comment type="function">
    <text evidence="11">Catalyzes the attachment of valine to tRNA(Val). As ValRS can inadvertently accommodate and process structurally similar amino acids such as threonine, to avoid such errors, it has a 'posttransfer' editing activity that hydrolyzes mischarged Thr-tRNA(Val) in a tRNA-dependent manner.</text>
</comment>
<dbReference type="SUPFAM" id="SSF47323">
    <property type="entry name" value="Anticodon-binding domain of a subclass of class I aminoacyl-tRNA synthetases"/>
    <property type="match status" value="1"/>
</dbReference>
<dbReference type="GO" id="GO:0006438">
    <property type="term" value="P:valyl-tRNA aminoacylation"/>
    <property type="evidence" value="ECO:0007669"/>
    <property type="project" value="UniProtKB-UniRule"/>
</dbReference>
<feature type="short sequence motif" description="'HIGH' region" evidence="11">
    <location>
        <begin position="48"/>
        <end position="58"/>
    </location>
</feature>
<dbReference type="InterPro" id="IPR013155">
    <property type="entry name" value="M/V/L/I-tRNA-synth_anticd-bd"/>
</dbReference>
<dbReference type="GO" id="GO:0002161">
    <property type="term" value="F:aminoacyl-tRNA deacylase activity"/>
    <property type="evidence" value="ECO:0007669"/>
    <property type="project" value="InterPro"/>
</dbReference>
<evidence type="ECO:0000256" key="8">
    <source>
        <dbReference type="ARBA" id="ARBA00023054"/>
    </source>
</evidence>
<evidence type="ECO:0000256" key="9">
    <source>
        <dbReference type="ARBA" id="ARBA00023146"/>
    </source>
</evidence>
<dbReference type="EC" id="6.1.1.9" evidence="11"/>
<evidence type="ECO:0000256" key="3">
    <source>
        <dbReference type="ARBA" id="ARBA00022490"/>
    </source>
</evidence>
<keyword evidence="9 11" id="KW-0030">Aminoacyl-tRNA synthetase</keyword>
<dbReference type="Pfam" id="PF08264">
    <property type="entry name" value="Anticodon_1"/>
    <property type="match status" value="1"/>
</dbReference>
<evidence type="ECO:0000259" key="12">
    <source>
        <dbReference type="Pfam" id="PF00133"/>
    </source>
</evidence>
<dbReference type="FunFam" id="3.90.740.10:FF:000005">
    <property type="entry name" value="Valine--tRNA ligase, mitochondrial"/>
    <property type="match status" value="1"/>
</dbReference>
<feature type="binding site" evidence="11">
    <location>
        <position position="531"/>
    </location>
    <ligand>
        <name>ATP</name>
        <dbReference type="ChEBI" id="CHEBI:30616"/>
    </ligand>
</feature>
<dbReference type="Proteomes" id="UP000029692">
    <property type="component" value="Unassembled WGS sequence"/>
</dbReference>
<feature type="short sequence motif" description="'KMSKS' region" evidence="11">
    <location>
        <begin position="528"/>
        <end position="532"/>
    </location>
</feature>
<reference evidence="15 16" key="1">
    <citation type="submission" date="2014-05" db="EMBL/GenBank/DDBJ databases">
        <title>De novo Genome Sequence of Spirocheata sp.</title>
        <authorList>
            <person name="Shivani Y."/>
            <person name="Subhash Y."/>
            <person name="Tushar L."/>
            <person name="Sasikala C."/>
            <person name="Ramana C.V."/>
        </authorList>
    </citation>
    <scope>NUCLEOTIDE SEQUENCE [LARGE SCALE GENOMIC DNA]</scope>
    <source>
        <strain evidence="15 16">JC230</strain>
    </source>
</reference>
<comment type="catalytic activity">
    <reaction evidence="10 11">
        <text>tRNA(Val) + L-valine + ATP = L-valyl-tRNA(Val) + AMP + diphosphate</text>
        <dbReference type="Rhea" id="RHEA:10704"/>
        <dbReference type="Rhea" id="RHEA-COMP:9672"/>
        <dbReference type="Rhea" id="RHEA-COMP:9708"/>
        <dbReference type="ChEBI" id="CHEBI:30616"/>
        <dbReference type="ChEBI" id="CHEBI:33019"/>
        <dbReference type="ChEBI" id="CHEBI:57762"/>
        <dbReference type="ChEBI" id="CHEBI:78442"/>
        <dbReference type="ChEBI" id="CHEBI:78537"/>
        <dbReference type="ChEBI" id="CHEBI:456215"/>
        <dbReference type="EC" id="6.1.1.9"/>
    </reaction>
</comment>
<dbReference type="InterPro" id="IPR014729">
    <property type="entry name" value="Rossmann-like_a/b/a_fold"/>
</dbReference>
<accession>A0A098QSB4</accession>
<dbReference type="PROSITE" id="PS00178">
    <property type="entry name" value="AA_TRNA_LIGASE_I"/>
    <property type="match status" value="1"/>
</dbReference>
<proteinExistence type="inferred from homology"/>
<dbReference type="Pfam" id="PF00133">
    <property type="entry name" value="tRNA-synt_1"/>
    <property type="match status" value="1"/>
</dbReference>
<evidence type="ECO:0000256" key="2">
    <source>
        <dbReference type="ARBA" id="ARBA00011245"/>
    </source>
</evidence>
<dbReference type="Gene3D" id="3.90.740.10">
    <property type="entry name" value="Valyl/Leucyl/Isoleucyl-tRNA synthetase, editing domain"/>
    <property type="match status" value="1"/>
</dbReference>
<dbReference type="InterPro" id="IPR001412">
    <property type="entry name" value="aa-tRNA-synth_I_CS"/>
</dbReference>
<dbReference type="PANTHER" id="PTHR11946">
    <property type="entry name" value="VALYL-TRNA SYNTHETASES"/>
    <property type="match status" value="1"/>
</dbReference>
<keyword evidence="8 11" id="KW-0175">Coiled coil</keyword>
<dbReference type="InterPro" id="IPR009080">
    <property type="entry name" value="tRNAsynth_Ia_anticodon-bd"/>
</dbReference>
<dbReference type="InterPro" id="IPR033705">
    <property type="entry name" value="Anticodon_Ia_Val"/>
</dbReference>
<dbReference type="NCBIfam" id="NF004349">
    <property type="entry name" value="PRK05729.1"/>
    <property type="match status" value="1"/>
</dbReference>
<dbReference type="GO" id="GO:0005829">
    <property type="term" value="C:cytosol"/>
    <property type="evidence" value="ECO:0007669"/>
    <property type="project" value="TreeGrafter"/>
</dbReference>
<dbReference type="Pfam" id="PF10458">
    <property type="entry name" value="Val_tRNA-synt_C"/>
    <property type="match status" value="1"/>
</dbReference>
<dbReference type="InterPro" id="IPR037118">
    <property type="entry name" value="Val-tRNA_synth_C_sf"/>
</dbReference>
<evidence type="ECO:0000256" key="10">
    <source>
        <dbReference type="ARBA" id="ARBA00047552"/>
    </source>
</evidence>
<dbReference type="FunFam" id="3.40.50.620:FF:000098">
    <property type="entry name" value="Valine--tRNA ligase"/>
    <property type="match status" value="1"/>
</dbReference>
<keyword evidence="6 11" id="KW-0067">ATP-binding</keyword>
<dbReference type="CDD" id="cd00817">
    <property type="entry name" value="ValRS_core"/>
    <property type="match status" value="1"/>
</dbReference>
<dbReference type="CDD" id="cd07962">
    <property type="entry name" value="Anticodon_Ia_Val"/>
    <property type="match status" value="1"/>
</dbReference>
<feature type="domain" description="Methionyl/Valyl/Leucyl/Isoleucyl-tRNA synthetase anticodon-binding" evidence="13">
    <location>
        <begin position="616"/>
        <end position="773"/>
    </location>
</feature>
<comment type="subcellular location">
    <subcellularLocation>
        <location evidence="1 11">Cytoplasm</location>
    </subcellularLocation>
</comment>
<comment type="domain">
    <text evidence="11">The C-terminal coiled-coil domain is crucial for aminoacylation activity.</text>
</comment>
<dbReference type="InterPro" id="IPR002300">
    <property type="entry name" value="aa-tRNA-synth_Ia"/>
</dbReference>
<keyword evidence="4 11" id="KW-0436">Ligase</keyword>
<feature type="coiled-coil region" evidence="11">
    <location>
        <begin position="841"/>
        <end position="896"/>
    </location>
</feature>
<keyword evidence="16" id="KW-1185">Reference proteome</keyword>
<dbReference type="InterPro" id="IPR010978">
    <property type="entry name" value="tRNA-bd_arm"/>
</dbReference>
<comment type="domain">
    <text evidence="11">ValRS has two distinct active sites: one for aminoacylation and one for editing. The misactivated threonine is translocated from the active site to the editing site.</text>
</comment>
<name>A0A098QSB4_9SPIO</name>
<feature type="domain" description="Aminoacyl-tRNA synthetase class Ia" evidence="12">
    <location>
        <begin position="19"/>
        <end position="567"/>
    </location>
</feature>
<comment type="subunit">
    <text evidence="2 11">Monomer.</text>
</comment>
<feature type="domain" description="Valyl-tRNA synthetase tRNA-binding arm" evidence="14">
    <location>
        <begin position="836"/>
        <end position="900"/>
    </location>
</feature>
<dbReference type="InterPro" id="IPR019499">
    <property type="entry name" value="Val-tRNA_synth_tRNA-bd"/>
</dbReference>
<evidence type="ECO:0000256" key="11">
    <source>
        <dbReference type="HAMAP-Rule" id="MF_02004"/>
    </source>
</evidence>
<dbReference type="HAMAP" id="MF_02004">
    <property type="entry name" value="Val_tRNA_synth_type1"/>
    <property type="match status" value="1"/>
</dbReference>
<dbReference type="PRINTS" id="PR00986">
    <property type="entry name" value="TRNASYNTHVAL"/>
</dbReference>
<dbReference type="OrthoDB" id="9810365at2"/>
<dbReference type="SUPFAM" id="SSF52374">
    <property type="entry name" value="Nucleotidylyl transferase"/>
    <property type="match status" value="1"/>
</dbReference>
<protein>
    <recommendedName>
        <fullName evidence="11">Valine--tRNA ligase</fullName>
        <ecNumber evidence="11">6.1.1.9</ecNumber>
    </recommendedName>
    <alternativeName>
        <fullName evidence="11">Valyl-tRNA synthetase</fullName>
        <shortName evidence="11">ValRS</shortName>
    </alternativeName>
</protein>
<dbReference type="FunFam" id="3.40.50.620:FF:000032">
    <property type="entry name" value="Valine--tRNA ligase"/>
    <property type="match status" value="1"/>
</dbReference>
<dbReference type="SUPFAM" id="SSF46589">
    <property type="entry name" value="tRNA-binding arm"/>
    <property type="match status" value="1"/>
</dbReference>
<dbReference type="GO" id="GO:0004832">
    <property type="term" value="F:valine-tRNA ligase activity"/>
    <property type="evidence" value="ECO:0007669"/>
    <property type="project" value="UniProtKB-UniRule"/>
</dbReference>
<dbReference type="SUPFAM" id="SSF50677">
    <property type="entry name" value="ValRS/IleRS/LeuRS editing domain"/>
    <property type="match status" value="1"/>
</dbReference>
<dbReference type="eggNOG" id="COG0525">
    <property type="taxonomic scope" value="Bacteria"/>
</dbReference>
<dbReference type="AlphaFoldDB" id="A0A098QSB4"/>
<dbReference type="EMBL" id="JNUP01000072">
    <property type="protein sequence ID" value="KGE70775.1"/>
    <property type="molecule type" value="Genomic_DNA"/>
</dbReference>
<comment type="caution">
    <text evidence="15">The sequence shown here is derived from an EMBL/GenBank/DDBJ whole genome shotgun (WGS) entry which is preliminary data.</text>
</comment>
<comment type="similarity">
    <text evidence="11">Belongs to the class-I aminoacyl-tRNA synthetase family. ValS type 1 subfamily.</text>
</comment>
<dbReference type="Gene3D" id="1.10.730.10">
    <property type="entry name" value="Isoleucyl-tRNA Synthetase, Domain 1"/>
    <property type="match status" value="1"/>
</dbReference>